<dbReference type="SMART" id="SM00388">
    <property type="entry name" value="HisKA"/>
    <property type="match status" value="1"/>
</dbReference>
<evidence type="ECO:0000313" key="9">
    <source>
        <dbReference type="EMBL" id="QCD44757.1"/>
    </source>
</evidence>
<feature type="transmembrane region" description="Helical" evidence="7">
    <location>
        <begin position="6"/>
        <end position="29"/>
    </location>
</feature>
<dbReference type="InterPro" id="IPR036097">
    <property type="entry name" value="HisK_dim/P_sf"/>
</dbReference>
<dbReference type="Gene3D" id="1.10.287.130">
    <property type="match status" value="1"/>
</dbReference>
<evidence type="ECO:0000256" key="1">
    <source>
        <dbReference type="ARBA" id="ARBA00000085"/>
    </source>
</evidence>
<dbReference type="GO" id="GO:0000155">
    <property type="term" value="F:phosphorelay sensor kinase activity"/>
    <property type="evidence" value="ECO:0007669"/>
    <property type="project" value="InterPro"/>
</dbReference>
<keyword evidence="7" id="KW-0472">Membrane</keyword>
<dbReference type="PRINTS" id="PR00344">
    <property type="entry name" value="BCTRLSENSOR"/>
</dbReference>
<keyword evidence="4" id="KW-0808">Transferase</keyword>
<evidence type="ECO:0000313" key="10">
    <source>
        <dbReference type="Proteomes" id="UP000503264"/>
    </source>
</evidence>
<keyword evidence="3" id="KW-0597">Phosphoprotein</keyword>
<dbReference type="SUPFAM" id="SSF55874">
    <property type="entry name" value="ATPase domain of HSP90 chaperone/DNA topoisomerase II/histidine kinase"/>
    <property type="match status" value="1"/>
</dbReference>
<dbReference type="RefSeq" id="WP_171993735.1">
    <property type="nucleotide sequence ID" value="NZ_CP012542.1"/>
</dbReference>
<dbReference type="SMART" id="SM00387">
    <property type="entry name" value="HATPase_c"/>
    <property type="match status" value="1"/>
</dbReference>
<dbReference type="Proteomes" id="UP000503264">
    <property type="component" value="Chromosome"/>
</dbReference>
<dbReference type="GO" id="GO:0004721">
    <property type="term" value="F:phosphoprotein phosphatase activity"/>
    <property type="evidence" value="ECO:0007669"/>
    <property type="project" value="TreeGrafter"/>
</dbReference>
<sequence>MQKIKIPLLAIFIIMALFGFQSYIIVILAQKNEVSNATFGIMKFESTITKAFEASQTMPTSLIYRYAILSEDNSILFSNLKEIPPELKDSKLIKNGRLYYKNFFFKNNKPYYIIISQELNDKRNIFLSVLMFSFMLIVVIVTLYLSYYASIKPYKQAQKYLNDFFNDAMHELKTPLGVAKINLEMLGLENKYTKRINNALKQMQIAYDDVEYFIKRGYIKFPKERVELSEFIRERVRFIASIADIKSMKIVLNLNCEFFIEISKISLQRLIDNNLTNAIKYSHKDSEIIVSLEPLGDGVVFSVQDFGVGIRDVKQVFKRYEREDSVQGGFGIGLSIVREICVQNNILYRVKTKLGEGSTFFYEFKSHQAKVDDALTKSPIC</sequence>
<dbReference type="CDD" id="cd00082">
    <property type="entry name" value="HisKA"/>
    <property type="match status" value="1"/>
</dbReference>
<dbReference type="PROSITE" id="PS50109">
    <property type="entry name" value="HIS_KIN"/>
    <property type="match status" value="1"/>
</dbReference>
<dbReference type="EC" id="2.7.13.3" evidence="2"/>
<reference evidence="9 10" key="1">
    <citation type="submission" date="2016-07" db="EMBL/GenBank/DDBJ databases">
        <title>Comparative genomics of the Campylobacter concisus group.</title>
        <authorList>
            <person name="Miller W.G."/>
            <person name="Yee E."/>
            <person name="Chapman M.H."/>
            <person name="Huynh S."/>
            <person name="Bono J.L."/>
            <person name="On S.L.W."/>
            <person name="StLeger J."/>
            <person name="Foster G."/>
            <person name="Parker C.T."/>
        </authorList>
    </citation>
    <scope>NUCLEOTIDE SEQUENCE [LARGE SCALE GENOMIC DNA]</scope>
    <source>
        <strain evidence="9 10">CCUG 21559</strain>
    </source>
</reference>
<evidence type="ECO:0000256" key="5">
    <source>
        <dbReference type="ARBA" id="ARBA00022777"/>
    </source>
</evidence>
<proteinExistence type="predicted"/>
<dbReference type="InterPro" id="IPR003594">
    <property type="entry name" value="HATPase_dom"/>
</dbReference>
<dbReference type="PANTHER" id="PTHR45453:SF1">
    <property type="entry name" value="PHOSPHATE REGULON SENSOR PROTEIN PHOR"/>
    <property type="match status" value="1"/>
</dbReference>
<gene>
    <name evidence="9" type="ORF">CMUC_0968</name>
</gene>
<dbReference type="SUPFAM" id="SSF47384">
    <property type="entry name" value="Homodimeric domain of signal transducing histidine kinase"/>
    <property type="match status" value="1"/>
</dbReference>
<feature type="domain" description="Histidine kinase" evidence="8">
    <location>
        <begin position="167"/>
        <end position="368"/>
    </location>
</feature>
<dbReference type="PANTHER" id="PTHR45453">
    <property type="entry name" value="PHOSPHATE REGULON SENSOR PROTEIN PHOR"/>
    <property type="match status" value="1"/>
</dbReference>
<dbReference type="InterPro" id="IPR036890">
    <property type="entry name" value="HATPase_C_sf"/>
</dbReference>
<dbReference type="EMBL" id="CP012542">
    <property type="protein sequence ID" value="QCD44757.1"/>
    <property type="molecule type" value="Genomic_DNA"/>
</dbReference>
<dbReference type="Pfam" id="PF00512">
    <property type="entry name" value="HisKA"/>
    <property type="match status" value="1"/>
</dbReference>
<dbReference type="InterPro" id="IPR050351">
    <property type="entry name" value="BphY/WalK/GraS-like"/>
</dbReference>
<evidence type="ECO:0000256" key="3">
    <source>
        <dbReference type="ARBA" id="ARBA00022553"/>
    </source>
</evidence>
<keyword evidence="5 9" id="KW-0418">Kinase</keyword>
<protein>
    <recommendedName>
        <fullName evidence="2">histidine kinase</fullName>
        <ecNumber evidence="2">2.7.13.3</ecNumber>
    </recommendedName>
</protein>
<dbReference type="InterPro" id="IPR005467">
    <property type="entry name" value="His_kinase_dom"/>
</dbReference>
<accession>A0A6G5QGQ8</accession>
<keyword evidence="7" id="KW-0812">Transmembrane</keyword>
<name>A0A6G5QGQ8_9BACT</name>
<keyword evidence="6" id="KW-0902">Two-component regulatory system</keyword>
<evidence type="ECO:0000256" key="4">
    <source>
        <dbReference type="ARBA" id="ARBA00022679"/>
    </source>
</evidence>
<evidence type="ECO:0000256" key="2">
    <source>
        <dbReference type="ARBA" id="ARBA00012438"/>
    </source>
</evidence>
<comment type="catalytic activity">
    <reaction evidence="1">
        <text>ATP + protein L-histidine = ADP + protein N-phospho-L-histidine.</text>
        <dbReference type="EC" id="2.7.13.3"/>
    </reaction>
</comment>
<dbReference type="Gene3D" id="3.30.565.10">
    <property type="entry name" value="Histidine kinase-like ATPase, C-terminal domain"/>
    <property type="match status" value="1"/>
</dbReference>
<evidence type="ECO:0000259" key="8">
    <source>
        <dbReference type="PROSITE" id="PS50109"/>
    </source>
</evidence>
<dbReference type="InterPro" id="IPR004358">
    <property type="entry name" value="Sig_transdc_His_kin-like_C"/>
</dbReference>
<dbReference type="GO" id="GO:0016036">
    <property type="term" value="P:cellular response to phosphate starvation"/>
    <property type="evidence" value="ECO:0007669"/>
    <property type="project" value="TreeGrafter"/>
</dbReference>
<dbReference type="InterPro" id="IPR003661">
    <property type="entry name" value="HisK_dim/P_dom"/>
</dbReference>
<organism evidence="9 10">
    <name type="scientific">Campylobacter mucosalis CCUG 21559</name>
    <dbReference type="NCBI Taxonomy" id="1032067"/>
    <lineage>
        <taxon>Bacteria</taxon>
        <taxon>Pseudomonadati</taxon>
        <taxon>Campylobacterota</taxon>
        <taxon>Epsilonproteobacteria</taxon>
        <taxon>Campylobacterales</taxon>
        <taxon>Campylobacteraceae</taxon>
        <taxon>Campylobacter</taxon>
    </lineage>
</organism>
<evidence type="ECO:0000256" key="6">
    <source>
        <dbReference type="ARBA" id="ARBA00023012"/>
    </source>
</evidence>
<feature type="transmembrane region" description="Helical" evidence="7">
    <location>
        <begin position="125"/>
        <end position="149"/>
    </location>
</feature>
<evidence type="ECO:0000256" key="7">
    <source>
        <dbReference type="SAM" id="Phobius"/>
    </source>
</evidence>
<keyword evidence="7" id="KW-1133">Transmembrane helix</keyword>
<dbReference type="GO" id="GO:0005886">
    <property type="term" value="C:plasma membrane"/>
    <property type="evidence" value="ECO:0007669"/>
    <property type="project" value="TreeGrafter"/>
</dbReference>
<dbReference type="AlphaFoldDB" id="A0A6G5QGQ8"/>
<keyword evidence="10" id="KW-1185">Reference proteome</keyword>
<dbReference type="Pfam" id="PF02518">
    <property type="entry name" value="HATPase_c"/>
    <property type="match status" value="1"/>
</dbReference>